<evidence type="ECO:0000256" key="1">
    <source>
        <dbReference type="SAM" id="SignalP"/>
    </source>
</evidence>
<comment type="caution">
    <text evidence="3">The sequence shown here is derived from an EMBL/GenBank/DDBJ whole genome shotgun (WGS) entry which is preliminary data.</text>
</comment>
<dbReference type="InterPro" id="IPR001254">
    <property type="entry name" value="Trypsin_dom"/>
</dbReference>
<dbReference type="Proteomes" id="UP001501266">
    <property type="component" value="Unassembled WGS sequence"/>
</dbReference>
<dbReference type="EMBL" id="BAAAKK010000003">
    <property type="protein sequence ID" value="GAA1420961.1"/>
    <property type="molecule type" value="Genomic_DNA"/>
</dbReference>
<dbReference type="InterPro" id="IPR043504">
    <property type="entry name" value="Peptidase_S1_PA_chymotrypsin"/>
</dbReference>
<dbReference type="Gene3D" id="2.40.10.10">
    <property type="entry name" value="Trypsin-like serine proteases"/>
    <property type="match status" value="2"/>
</dbReference>
<gene>
    <name evidence="3" type="ORF">GCM10009640_11050</name>
</gene>
<keyword evidence="4" id="KW-1185">Reference proteome</keyword>
<keyword evidence="1" id="KW-0732">Signal</keyword>
<name>A0ABP4JG05_9MICO</name>
<feature type="chain" id="PRO_5045273853" description="Peptidase S1 domain-containing protein" evidence="1">
    <location>
        <begin position="20"/>
        <end position="435"/>
    </location>
</feature>
<dbReference type="PROSITE" id="PS00134">
    <property type="entry name" value="TRYPSIN_HIS"/>
    <property type="match status" value="1"/>
</dbReference>
<reference evidence="4" key="1">
    <citation type="journal article" date="2019" name="Int. J. Syst. Evol. Microbiol.">
        <title>The Global Catalogue of Microorganisms (GCM) 10K type strain sequencing project: providing services to taxonomists for standard genome sequencing and annotation.</title>
        <authorList>
            <consortium name="The Broad Institute Genomics Platform"/>
            <consortium name="The Broad Institute Genome Sequencing Center for Infectious Disease"/>
            <person name="Wu L."/>
            <person name="Ma J."/>
        </authorList>
    </citation>
    <scope>NUCLEOTIDE SEQUENCE [LARGE SCALE GENOMIC DNA]</scope>
    <source>
        <strain evidence="4">JCM 12398</strain>
    </source>
</reference>
<dbReference type="SUPFAM" id="SSF50494">
    <property type="entry name" value="Trypsin-like serine proteases"/>
    <property type="match status" value="1"/>
</dbReference>
<evidence type="ECO:0000259" key="2">
    <source>
        <dbReference type="Pfam" id="PF00089"/>
    </source>
</evidence>
<dbReference type="InterPro" id="IPR009003">
    <property type="entry name" value="Peptidase_S1_PA"/>
</dbReference>
<dbReference type="InterPro" id="IPR018114">
    <property type="entry name" value="TRYPSIN_HIS"/>
</dbReference>
<evidence type="ECO:0000313" key="4">
    <source>
        <dbReference type="Proteomes" id="UP001501266"/>
    </source>
</evidence>
<feature type="signal peptide" evidence="1">
    <location>
        <begin position="1"/>
        <end position="19"/>
    </location>
</feature>
<dbReference type="Pfam" id="PF00089">
    <property type="entry name" value="Trypsin"/>
    <property type="match status" value="1"/>
</dbReference>
<dbReference type="RefSeq" id="WP_343918239.1">
    <property type="nucleotide sequence ID" value="NZ_BAAAKK010000003.1"/>
</dbReference>
<feature type="domain" description="Peptidase S1" evidence="2">
    <location>
        <begin position="232"/>
        <end position="420"/>
    </location>
</feature>
<protein>
    <recommendedName>
        <fullName evidence="2">Peptidase S1 domain-containing protein</fullName>
    </recommendedName>
</protein>
<evidence type="ECO:0000313" key="3">
    <source>
        <dbReference type="EMBL" id="GAA1420961.1"/>
    </source>
</evidence>
<proteinExistence type="predicted"/>
<accession>A0ABP4JG05</accession>
<organism evidence="3 4">
    <name type="scientific">Agrococcus citreus</name>
    <dbReference type="NCBI Taxonomy" id="84643"/>
    <lineage>
        <taxon>Bacteria</taxon>
        <taxon>Bacillati</taxon>
        <taxon>Actinomycetota</taxon>
        <taxon>Actinomycetes</taxon>
        <taxon>Micrococcales</taxon>
        <taxon>Microbacteriaceae</taxon>
        <taxon>Agrococcus</taxon>
    </lineage>
</organism>
<sequence length="435" mass="44395">MRRPLILAVITLALGTAFIAAPPATPAVSADDIPAIQESHYAVIDQIASWDARTPHSRIGTIEGDPVAGTIEIGWAGDVPSEVRAMARDAHSRGISVSFVEQESSGAELLEIAYDMAAAMPVDGAFAIGIGQDELSIEVPTEAAAQAAGSAPIPLEGDVLDVIGDAEDAAAQLGATVSVAQTDTAPINAAATPLIAGAAIDPAALAPISTARTNDVSVLSGGMRVQTQFRNGAFVSCTSGFTGFHGHQPVIVTAAHCSDYADDRAVRNQAGASIGRSDLVAELNDGALPFDLAVIAAPYDTRTLPRIYTGDTSTVNITSTQITWPPAGYQLCSSGQVTGWKCDITAGTAYVTCYGTPRGSECMHVQRVMASGPSAFCLGDSGGPIVSRPTAAGARAVGVVSGIRGTGSNCAQEGLMAPISQLGTVVYGLQLHTLP</sequence>